<dbReference type="Proteomes" id="UP000260828">
    <property type="component" value="Unassembled WGS sequence"/>
</dbReference>
<organism evidence="1 4">
    <name type="scientific">Anaerotruncus colihominis</name>
    <dbReference type="NCBI Taxonomy" id="169435"/>
    <lineage>
        <taxon>Bacteria</taxon>
        <taxon>Bacillati</taxon>
        <taxon>Bacillota</taxon>
        <taxon>Clostridia</taxon>
        <taxon>Eubacteriales</taxon>
        <taxon>Oscillospiraceae</taxon>
        <taxon>Anaerotruncus</taxon>
    </lineage>
</organism>
<dbReference type="Proteomes" id="UP000196386">
    <property type="component" value="Unassembled WGS sequence"/>
</dbReference>
<protein>
    <submittedName>
        <fullName evidence="1">Uncharacterized protein</fullName>
    </submittedName>
</protein>
<reference evidence="1 4" key="1">
    <citation type="submission" date="2015-09" db="EMBL/GenBank/DDBJ databases">
        <authorList>
            <consortium name="Pathogen Informatics"/>
        </authorList>
    </citation>
    <scope>NUCLEOTIDE SEQUENCE [LARGE SCALE GENOMIC DNA]</scope>
    <source>
        <strain evidence="1 4">2789STDY5834939</strain>
    </source>
</reference>
<gene>
    <name evidence="2" type="ORF">B5F11_12895</name>
    <name evidence="3" type="ORF">DXC40_10785</name>
    <name evidence="1" type="ORF">ERS852551_02925</name>
</gene>
<name>A0A174T5T2_9FIRM</name>
<evidence type="ECO:0000313" key="4">
    <source>
        <dbReference type="Proteomes" id="UP000095765"/>
    </source>
</evidence>
<evidence type="ECO:0000313" key="1">
    <source>
        <dbReference type="EMBL" id="CUQ05323.1"/>
    </source>
</evidence>
<proteinExistence type="predicted"/>
<dbReference type="EMBL" id="CZBE01000023">
    <property type="protein sequence ID" value="CUQ05323.1"/>
    <property type="molecule type" value="Genomic_DNA"/>
</dbReference>
<dbReference type="Proteomes" id="UP000095765">
    <property type="component" value="Unassembled WGS sequence"/>
</dbReference>
<sequence>MHAFEKNRYIHPEGPGRKILHGNYARIDPNAEVTSAFINQAISQVEGYRNGTPIVDEDDVIRARNWVNENKL</sequence>
<evidence type="ECO:0000313" key="5">
    <source>
        <dbReference type="Proteomes" id="UP000196386"/>
    </source>
</evidence>
<dbReference type="EMBL" id="NFKP01000017">
    <property type="protein sequence ID" value="OUP68471.1"/>
    <property type="molecule type" value="Genomic_DNA"/>
</dbReference>
<reference evidence="3 6" key="4">
    <citation type="submission" date="2018-08" db="EMBL/GenBank/DDBJ databases">
        <title>A genome reference for cultivated species of the human gut microbiota.</title>
        <authorList>
            <person name="Zou Y."/>
            <person name="Xue W."/>
            <person name="Luo G."/>
        </authorList>
    </citation>
    <scope>NUCLEOTIDE SEQUENCE [LARGE SCALE GENOMIC DNA]</scope>
    <source>
        <strain evidence="3 6">TF05-12AC</strain>
    </source>
</reference>
<dbReference type="OrthoDB" id="1854700at2"/>
<evidence type="ECO:0000313" key="3">
    <source>
        <dbReference type="EMBL" id="RGE67288.1"/>
    </source>
</evidence>
<dbReference type="AlphaFoldDB" id="A0A174T5T2"/>
<dbReference type="EMBL" id="QVME01000005">
    <property type="protein sequence ID" value="RGE67288.1"/>
    <property type="molecule type" value="Genomic_DNA"/>
</dbReference>
<evidence type="ECO:0000313" key="6">
    <source>
        <dbReference type="Proteomes" id="UP000260828"/>
    </source>
</evidence>
<reference evidence="2" key="3">
    <citation type="journal article" date="2018" name="BMC Genomics">
        <title>Whole genome sequencing and function prediction of 133 gut anaerobes isolated from chicken caecum in pure cultures.</title>
        <authorList>
            <person name="Medvecky M."/>
            <person name="Cejkova D."/>
            <person name="Polansky O."/>
            <person name="Karasova D."/>
            <person name="Kubasova T."/>
            <person name="Cizek A."/>
            <person name="Rychlik I."/>
        </authorList>
    </citation>
    <scope>NUCLEOTIDE SEQUENCE</scope>
    <source>
        <strain evidence="2">An175</strain>
    </source>
</reference>
<dbReference type="GeneID" id="72462690"/>
<reference evidence="5" key="2">
    <citation type="submission" date="2017-04" db="EMBL/GenBank/DDBJ databases">
        <title>Function of individual gut microbiota members based on whole genome sequencing of pure cultures obtained from chicken caecum.</title>
        <authorList>
            <person name="Medvecky M."/>
            <person name="Cejkova D."/>
            <person name="Polansky O."/>
            <person name="Karasova D."/>
            <person name="Kubasova T."/>
            <person name="Cizek A."/>
            <person name="Rychlik I."/>
        </authorList>
    </citation>
    <scope>NUCLEOTIDE SEQUENCE [LARGE SCALE GENOMIC DNA]</scope>
    <source>
        <strain evidence="5">An175</strain>
    </source>
</reference>
<evidence type="ECO:0000313" key="2">
    <source>
        <dbReference type="EMBL" id="OUP68471.1"/>
    </source>
</evidence>
<dbReference type="RefSeq" id="WP_006874125.1">
    <property type="nucleotide sequence ID" value="NZ_CABIWA010000048.1"/>
</dbReference>
<accession>A0A174T5T2</accession>